<evidence type="ECO:0000313" key="2">
    <source>
        <dbReference type="Proteomes" id="UP001596086"/>
    </source>
</evidence>
<evidence type="ECO:0000313" key="1">
    <source>
        <dbReference type="EMBL" id="MFC5548187.1"/>
    </source>
</evidence>
<keyword evidence="2" id="KW-1185">Reference proteome</keyword>
<name>A0ABW0RU13_9BURK</name>
<dbReference type="EMBL" id="JBHSMZ010000004">
    <property type="protein sequence ID" value="MFC5548187.1"/>
    <property type="molecule type" value="Genomic_DNA"/>
</dbReference>
<dbReference type="RefSeq" id="WP_379768669.1">
    <property type="nucleotide sequence ID" value="NZ_JBHSMZ010000004.1"/>
</dbReference>
<proteinExistence type="predicted"/>
<dbReference type="Proteomes" id="UP001596086">
    <property type="component" value="Unassembled WGS sequence"/>
</dbReference>
<sequence length="70" mass="7677">MALTQTDLDALDLAIARGTLSVEFDGRKHTYQTTSQLIAARDHVARIVNAGALNRGPRVFGFRFTTTRGD</sequence>
<dbReference type="NCBIfam" id="NF047331">
    <property type="entry name" value="phage_HTJ"/>
    <property type="match status" value="1"/>
</dbReference>
<comment type="caution">
    <text evidence="1">The sequence shown here is derived from an EMBL/GenBank/DDBJ whole genome shotgun (WGS) entry which is preliminary data.</text>
</comment>
<organism evidence="1 2">
    <name type="scientific">Massilia aerilata</name>
    <dbReference type="NCBI Taxonomy" id="453817"/>
    <lineage>
        <taxon>Bacteria</taxon>
        <taxon>Pseudomonadati</taxon>
        <taxon>Pseudomonadota</taxon>
        <taxon>Betaproteobacteria</taxon>
        <taxon>Burkholderiales</taxon>
        <taxon>Oxalobacteraceae</taxon>
        <taxon>Telluria group</taxon>
        <taxon>Massilia</taxon>
    </lineage>
</organism>
<reference evidence="2" key="1">
    <citation type="journal article" date="2019" name="Int. J. Syst. Evol. Microbiol.">
        <title>The Global Catalogue of Microorganisms (GCM) 10K type strain sequencing project: providing services to taxonomists for standard genome sequencing and annotation.</title>
        <authorList>
            <consortium name="The Broad Institute Genomics Platform"/>
            <consortium name="The Broad Institute Genome Sequencing Center for Infectious Disease"/>
            <person name="Wu L."/>
            <person name="Ma J."/>
        </authorList>
    </citation>
    <scope>NUCLEOTIDE SEQUENCE [LARGE SCALE GENOMIC DNA]</scope>
    <source>
        <strain evidence="2">CGMCC 4.5798</strain>
    </source>
</reference>
<gene>
    <name evidence="1" type="ORF">ACFPO9_06625</name>
</gene>
<accession>A0ABW0RU13</accession>
<protein>
    <submittedName>
        <fullName evidence="1">Phage head-tail joining protein</fullName>
    </submittedName>
</protein>